<dbReference type="AlphaFoldDB" id="A0A7C8YK69"/>
<reference evidence="2" key="2">
    <citation type="submission" date="2020-07" db="EMBL/GenBank/DDBJ databases">
        <authorList>
            <person name="Vera ALvarez R."/>
            <person name="Arias-Moreno D.M."/>
            <person name="Jimenez-Jacinto V."/>
            <person name="Jimenez-Bremont J.F."/>
            <person name="Swaminathan K."/>
            <person name="Moose S.P."/>
            <person name="Guerrero-Gonzalez M.L."/>
            <person name="Marino-Ramirez L."/>
            <person name="Landsman D."/>
            <person name="Rodriguez-Kessler M."/>
            <person name="Delgado-Sanchez P."/>
        </authorList>
    </citation>
    <scope>NUCLEOTIDE SEQUENCE</scope>
    <source>
        <tissue evidence="2">Cladode</tissue>
    </source>
</reference>
<accession>A0A7C8YK69</accession>
<name>A0A7C8YK69_OPUST</name>
<dbReference type="InterPro" id="IPR043502">
    <property type="entry name" value="DNA/RNA_pol_sf"/>
</dbReference>
<dbReference type="PANTHER" id="PTHR11439">
    <property type="entry name" value="GAG-POL-RELATED RETROTRANSPOSON"/>
    <property type="match status" value="1"/>
</dbReference>
<sequence length="354" mass="39791">MKMPEGIPNPSNKVYKLQKSLYGLKQASRQWFAKLHTFLLQLGYVQSQHDSSLFLRTSASHFTIVAVYVDDILVTGSHPDDIVTLKHHLHSSFGIKDLGLLHYFLGLEVTYLPNGTSLTQRKFTNDLLHDTSFIQAKPAPTPLPLHCKLSHDQGDLLQDPSYYRALIGKLNFLTHTRPDLSYTVQLLSQFMQTPRTSHLMALEHTLRYLKGTSGQGILLQANGSLTLQAFSDSDWASCPFSRRSVTGYMLLLGNSPISWKSKKQSTVSKSSTEAEYRAMSQAAAEVTWLVRLLSELGVPHTHPVTLHCDNQSALQIAKNPIFHERTKHIEVDCHFTRAKVLEGLLQLTYLPTSL</sequence>
<evidence type="ECO:0000259" key="1">
    <source>
        <dbReference type="Pfam" id="PF07727"/>
    </source>
</evidence>
<proteinExistence type="predicted"/>
<dbReference type="SUPFAM" id="SSF56672">
    <property type="entry name" value="DNA/RNA polymerases"/>
    <property type="match status" value="1"/>
</dbReference>
<reference evidence="2" key="1">
    <citation type="journal article" date="2013" name="J. Plant Res.">
        <title>Effect of fungi and light on seed germination of three Opuntia species from semiarid lands of central Mexico.</title>
        <authorList>
            <person name="Delgado-Sanchez P."/>
            <person name="Jimenez-Bremont J.F."/>
            <person name="Guerrero-Gonzalez Mde L."/>
            <person name="Flores J."/>
        </authorList>
    </citation>
    <scope>NUCLEOTIDE SEQUENCE</scope>
    <source>
        <tissue evidence="2">Cladode</tissue>
    </source>
</reference>
<organism evidence="2">
    <name type="scientific">Opuntia streptacantha</name>
    <name type="common">Prickly pear cactus</name>
    <name type="synonym">Opuntia cardona</name>
    <dbReference type="NCBI Taxonomy" id="393608"/>
    <lineage>
        <taxon>Eukaryota</taxon>
        <taxon>Viridiplantae</taxon>
        <taxon>Streptophyta</taxon>
        <taxon>Embryophyta</taxon>
        <taxon>Tracheophyta</taxon>
        <taxon>Spermatophyta</taxon>
        <taxon>Magnoliopsida</taxon>
        <taxon>eudicotyledons</taxon>
        <taxon>Gunneridae</taxon>
        <taxon>Pentapetalae</taxon>
        <taxon>Caryophyllales</taxon>
        <taxon>Cactineae</taxon>
        <taxon>Cactaceae</taxon>
        <taxon>Opuntioideae</taxon>
        <taxon>Opuntia</taxon>
    </lineage>
</organism>
<dbReference type="CDD" id="cd09272">
    <property type="entry name" value="RNase_HI_RT_Ty1"/>
    <property type="match status" value="1"/>
</dbReference>
<feature type="domain" description="Reverse transcriptase Ty1/copia-type" evidence="1">
    <location>
        <begin position="1"/>
        <end position="143"/>
    </location>
</feature>
<dbReference type="Pfam" id="PF07727">
    <property type="entry name" value="RVT_2"/>
    <property type="match status" value="1"/>
</dbReference>
<dbReference type="InterPro" id="IPR013103">
    <property type="entry name" value="RVT_2"/>
</dbReference>
<dbReference type="PANTHER" id="PTHR11439:SF498">
    <property type="entry name" value="DNAK FAMILY PROTEIN"/>
    <property type="match status" value="1"/>
</dbReference>
<protein>
    <recommendedName>
        <fullName evidence="1">Reverse transcriptase Ty1/copia-type domain-containing protein</fullName>
    </recommendedName>
</protein>
<evidence type="ECO:0000313" key="2">
    <source>
        <dbReference type="EMBL" id="MBA4620314.1"/>
    </source>
</evidence>
<dbReference type="EMBL" id="GISG01030105">
    <property type="protein sequence ID" value="MBA4620314.1"/>
    <property type="molecule type" value="Transcribed_RNA"/>
</dbReference>